<dbReference type="RefSeq" id="WP_164510683.1">
    <property type="nucleotide sequence ID" value="NZ_JBHTMO010000004.1"/>
</dbReference>
<reference evidence="2" key="1">
    <citation type="journal article" date="2019" name="Int. J. Syst. Evol. Microbiol.">
        <title>The Global Catalogue of Microorganisms (GCM) 10K type strain sequencing project: providing services to taxonomists for standard genome sequencing and annotation.</title>
        <authorList>
            <consortium name="The Broad Institute Genomics Platform"/>
            <consortium name="The Broad Institute Genome Sequencing Center for Infectious Disease"/>
            <person name="Wu L."/>
            <person name="Ma J."/>
        </authorList>
    </citation>
    <scope>NUCLEOTIDE SEQUENCE [LARGE SCALE GENOMIC DNA]</scope>
    <source>
        <strain evidence="2">CCM 8911</strain>
    </source>
</reference>
<evidence type="ECO:0000313" key="1">
    <source>
        <dbReference type="EMBL" id="MFD1392421.1"/>
    </source>
</evidence>
<dbReference type="Proteomes" id="UP001597249">
    <property type="component" value="Unassembled WGS sequence"/>
</dbReference>
<proteinExistence type="predicted"/>
<keyword evidence="2" id="KW-1185">Reference proteome</keyword>
<evidence type="ECO:0000313" key="2">
    <source>
        <dbReference type="Proteomes" id="UP001597249"/>
    </source>
</evidence>
<gene>
    <name evidence="1" type="ORF">ACFQ3L_02315</name>
</gene>
<comment type="caution">
    <text evidence="1">The sequence shown here is derived from an EMBL/GenBank/DDBJ whole genome shotgun (WGS) entry which is preliminary data.</text>
</comment>
<sequence>MADASATPIIDAATQMQLRDQAECERMINAFITENLLTLSNLSHLA</sequence>
<name>A0ABW4B6B9_9LACO</name>
<dbReference type="EMBL" id="JBHTMO010000004">
    <property type="protein sequence ID" value="MFD1392421.1"/>
    <property type="molecule type" value="Genomic_DNA"/>
</dbReference>
<protein>
    <submittedName>
        <fullName evidence="1">Uncharacterized protein</fullName>
    </submittedName>
</protein>
<organism evidence="1 2">
    <name type="scientific">Lacticaseibacillus jixianensis</name>
    <dbReference type="NCBI Taxonomy" id="2486012"/>
    <lineage>
        <taxon>Bacteria</taxon>
        <taxon>Bacillati</taxon>
        <taxon>Bacillota</taxon>
        <taxon>Bacilli</taxon>
        <taxon>Lactobacillales</taxon>
        <taxon>Lactobacillaceae</taxon>
        <taxon>Lacticaseibacillus</taxon>
    </lineage>
</organism>
<accession>A0ABW4B6B9</accession>